<evidence type="ECO:0000313" key="9">
    <source>
        <dbReference type="Proteomes" id="UP001341281"/>
    </source>
</evidence>
<evidence type="ECO:0000256" key="5">
    <source>
        <dbReference type="RuleBase" id="RU000411"/>
    </source>
</evidence>
<evidence type="ECO:0000256" key="3">
    <source>
        <dbReference type="ARBA" id="ARBA00022900"/>
    </source>
</evidence>
<dbReference type="EMBL" id="CP144747">
    <property type="protein sequence ID" value="WVZ65690.1"/>
    <property type="molecule type" value="Genomic_DNA"/>
</dbReference>
<feature type="transmembrane region" description="Helical" evidence="6">
    <location>
        <begin position="42"/>
        <end position="69"/>
    </location>
</feature>
<keyword evidence="9" id="KW-1185">Reference proteome</keyword>
<dbReference type="InterPro" id="IPR042178">
    <property type="entry name" value="Serpin_sf_1"/>
</dbReference>
<reference evidence="8 9" key="1">
    <citation type="submission" date="2024-02" db="EMBL/GenBank/DDBJ databases">
        <title>High-quality chromosome-scale genome assembly of Pensacola bahiagrass (Paspalum notatum Flugge var. saurae).</title>
        <authorList>
            <person name="Vega J.M."/>
            <person name="Podio M."/>
            <person name="Orjuela J."/>
            <person name="Siena L.A."/>
            <person name="Pessino S.C."/>
            <person name="Combes M.C."/>
            <person name="Mariac C."/>
            <person name="Albertini E."/>
            <person name="Pupilli F."/>
            <person name="Ortiz J.P.A."/>
            <person name="Leblanc O."/>
        </authorList>
    </citation>
    <scope>NUCLEOTIDE SEQUENCE [LARGE SCALE GENOMIC DNA]</scope>
    <source>
        <strain evidence="8">R1</strain>
        <tissue evidence="8">Leaf</tissue>
    </source>
</reference>
<dbReference type="PANTHER" id="PTHR11461">
    <property type="entry name" value="SERINE PROTEASE INHIBITOR, SERPIN"/>
    <property type="match status" value="1"/>
</dbReference>
<keyword evidence="6" id="KW-1133">Transmembrane helix</keyword>
<accession>A0AAQ3T3T8</accession>
<dbReference type="InterPro" id="IPR000215">
    <property type="entry name" value="Serpin_fam"/>
</dbReference>
<keyword evidence="3" id="KW-0722">Serine protease inhibitor</keyword>
<dbReference type="Gene3D" id="6.20.40.10">
    <property type="match status" value="1"/>
</dbReference>
<dbReference type="Gene3D" id="2.30.39.10">
    <property type="entry name" value="Alpha-1-antitrypsin, domain 1"/>
    <property type="match status" value="1"/>
</dbReference>
<keyword evidence="6" id="KW-0812">Transmembrane</keyword>
<evidence type="ECO:0000256" key="1">
    <source>
        <dbReference type="ARBA" id="ARBA00009500"/>
    </source>
</evidence>
<comment type="function">
    <text evidence="4">Probable serine protease inhibitor.</text>
</comment>
<evidence type="ECO:0000256" key="4">
    <source>
        <dbReference type="ARBA" id="ARBA00049586"/>
    </source>
</evidence>
<dbReference type="Pfam" id="PF00079">
    <property type="entry name" value="Serpin"/>
    <property type="match status" value="2"/>
</dbReference>
<dbReference type="GO" id="GO:0004867">
    <property type="term" value="F:serine-type endopeptidase inhibitor activity"/>
    <property type="evidence" value="ECO:0007669"/>
    <property type="project" value="UniProtKB-KW"/>
</dbReference>
<dbReference type="Gene3D" id="3.30.497.10">
    <property type="entry name" value="Antithrombin, subunit I, domain 2"/>
    <property type="match status" value="1"/>
</dbReference>
<dbReference type="SMART" id="SM00093">
    <property type="entry name" value="SERPIN"/>
    <property type="match status" value="1"/>
</dbReference>
<evidence type="ECO:0000256" key="6">
    <source>
        <dbReference type="SAM" id="Phobius"/>
    </source>
</evidence>
<dbReference type="Gene3D" id="2.10.310.10">
    <property type="entry name" value="Serpins superfamily"/>
    <property type="match status" value="1"/>
</dbReference>
<dbReference type="InterPro" id="IPR042185">
    <property type="entry name" value="Serpin_sf_2"/>
</dbReference>
<proteinExistence type="inferred from homology"/>
<evidence type="ECO:0000259" key="7">
    <source>
        <dbReference type="SMART" id="SM00093"/>
    </source>
</evidence>
<gene>
    <name evidence="8" type="ORF">U9M48_015010</name>
</gene>
<dbReference type="Proteomes" id="UP001341281">
    <property type="component" value="Chromosome 03"/>
</dbReference>
<comment type="similarity">
    <text evidence="1 5">Belongs to the serpin family.</text>
</comment>
<name>A0AAQ3T3T8_PASNO</name>
<dbReference type="InterPro" id="IPR023796">
    <property type="entry name" value="Serpin_dom"/>
</dbReference>
<dbReference type="InterPro" id="IPR036186">
    <property type="entry name" value="Serpin_sf"/>
</dbReference>
<feature type="domain" description="Serpin" evidence="7">
    <location>
        <begin position="37"/>
        <end position="420"/>
    </location>
</feature>
<dbReference type="GO" id="GO:0005615">
    <property type="term" value="C:extracellular space"/>
    <property type="evidence" value="ECO:0007669"/>
    <property type="project" value="InterPro"/>
</dbReference>
<sequence length="423" mass="45500">MGVSGGGAGEHHYGGRSLLGVAPPPEASSPTFDAQRAHLERALVATTAVLLVASVSYIALTTIFGCLCAGSGAGRSSQRPDVAAEGTKRALEGIPVLVVQIISALLRFFCSRIPDANLLPAQDAICGAAARQPEEARRHINSWVAAATNNLIQSILPQGSVKSDTGLVVATAIYFKATWQAPFRKHATMESKFHRLDGAAVDAEFMRSSTGQFIATYEGFKVVKMPYAVAVFDRTNRTPRQQNDTAIPRDAPPLPDPLPQYSMLVVLPDARDGISTLEDKMVSSPSFLEEHMPEKVVEVGDFRVPKFKLCFHASAKGALQGLGIMAVFDPVAADVPDVVEDNGSPWPLFLEDVFHKAVIEVNDEGTEAAACCTVTVRVRGSSRRLEPPKRVDFVADHPFTFFMVEEMSGVILFAGHVLDPTMS</sequence>
<keyword evidence="6" id="KW-0472">Membrane</keyword>
<dbReference type="AlphaFoldDB" id="A0AAQ3T3T8"/>
<organism evidence="8 9">
    <name type="scientific">Paspalum notatum var. saurae</name>
    <dbReference type="NCBI Taxonomy" id="547442"/>
    <lineage>
        <taxon>Eukaryota</taxon>
        <taxon>Viridiplantae</taxon>
        <taxon>Streptophyta</taxon>
        <taxon>Embryophyta</taxon>
        <taxon>Tracheophyta</taxon>
        <taxon>Spermatophyta</taxon>
        <taxon>Magnoliopsida</taxon>
        <taxon>Liliopsida</taxon>
        <taxon>Poales</taxon>
        <taxon>Poaceae</taxon>
        <taxon>PACMAD clade</taxon>
        <taxon>Panicoideae</taxon>
        <taxon>Andropogonodae</taxon>
        <taxon>Paspaleae</taxon>
        <taxon>Paspalinae</taxon>
        <taxon>Paspalum</taxon>
    </lineage>
</organism>
<protein>
    <recommendedName>
        <fullName evidence="7">Serpin domain-containing protein</fullName>
    </recommendedName>
</protein>
<dbReference type="PANTHER" id="PTHR11461:SF209">
    <property type="entry name" value="SERPIN-Z8-RELATED"/>
    <property type="match status" value="1"/>
</dbReference>
<evidence type="ECO:0000313" key="8">
    <source>
        <dbReference type="EMBL" id="WVZ65690.1"/>
    </source>
</evidence>
<evidence type="ECO:0000256" key="2">
    <source>
        <dbReference type="ARBA" id="ARBA00022690"/>
    </source>
</evidence>
<keyword evidence="2" id="KW-0646">Protease inhibitor</keyword>
<dbReference type="SUPFAM" id="SSF56574">
    <property type="entry name" value="Serpins"/>
    <property type="match status" value="1"/>
</dbReference>